<dbReference type="Proteomes" id="UP001549749">
    <property type="component" value="Unassembled WGS sequence"/>
</dbReference>
<feature type="domain" description="FecR protein" evidence="2">
    <location>
        <begin position="177"/>
        <end position="261"/>
    </location>
</feature>
<dbReference type="PANTHER" id="PTHR30273:SF2">
    <property type="entry name" value="PROTEIN FECR"/>
    <property type="match status" value="1"/>
</dbReference>
<dbReference type="Gene3D" id="2.60.120.1440">
    <property type="match status" value="1"/>
</dbReference>
<evidence type="ECO:0000259" key="3">
    <source>
        <dbReference type="Pfam" id="PF16344"/>
    </source>
</evidence>
<dbReference type="Pfam" id="PF04773">
    <property type="entry name" value="FecR"/>
    <property type="match status" value="1"/>
</dbReference>
<accession>A0ABV2TBM8</accession>
<name>A0ABV2TBM8_9BACT</name>
<reference evidence="4 5" key="1">
    <citation type="submission" date="2024-06" db="EMBL/GenBank/DDBJ databases">
        <title>Chitinophaga defluvii sp. nov., isolated from municipal sewage.</title>
        <authorList>
            <person name="Zhang L."/>
        </authorList>
    </citation>
    <scope>NUCLEOTIDE SEQUENCE [LARGE SCALE GENOMIC DNA]</scope>
    <source>
        <strain evidence="4 5">H8</strain>
    </source>
</reference>
<dbReference type="RefSeq" id="WP_354663001.1">
    <property type="nucleotide sequence ID" value="NZ_JBEXAC010000002.1"/>
</dbReference>
<organism evidence="4 5">
    <name type="scientific">Chitinophaga defluvii</name>
    <dbReference type="NCBI Taxonomy" id="3163343"/>
    <lineage>
        <taxon>Bacteria</taxon>
        <taxon>Pseudomonadati</taxon>
        <taxon>Bacteroidota</taxon>
        <taxon>Chitinophagia</taxon>
        <taxon>Chitinophagales</taxon>
        <taxon>Chitinophagaceae</taxon>
        <taxon>Chitinophaga</taxon>
    </lineage>
</organism>
<dbReference type="InterPro" id="IPR012373">
    <property type="entry name" value="Ferrdict_sens_TM"/>
</dbReference>
<sequence>MKYNKEHIERLMLEKLLGTASPMEVQYLEELIGKDEEIRRLWEDVQAKVQPSQLRKLDEDVAWEKWNNHYGRSRRRLRYSALMVTTVLSAAVALTFYFFRPQEALKSPEVSVRADNSGQVRLVSGNGDVLDLSGQNSRKVRLGQLQLAIGEGKVSVTPTSGQPEEMSTLFVPPGLDYRIQLSDSTEVWLNAASCLRFPGYFDKSVREVYLQGEAYFKVSKDASRPFLVHTGSATVRVLGTEFNVNTYEHGVVKTALVAGSVAVEMGSTSPVILKPGYLGIAASGKLSVMPFNSQHELSWMEGRYYFKKKSLNELASVISRWYNVQVLFDNPDIANIEISGLLRKNHPLTDFLDDLTTTSGTQYYFLDDKLHLK</sequence>
<dbReference type="EMBL" id="JBEXAC010000002">
    <property type="protein sequence ID" value="MET7000442.1"/>
    <property type="molecule type" value="Genomic_DNA"/>
</dbReference>
<dbReference type="InterPro" id="IPR032508">
    <property type="entry name" value="FecR_C"/>
</dbReference>
<evidence type="ECO:0000256" key="1">
    <source>
        <dbReference type="SAM" id="Phobius"/>
    </source>
</evidence>
<keyword evidence="1" id="KW-0812">Transmembrane</keyword>
<keyword evidence="1" id="KW-0472">Membrane</keyword>
<keyword evidence="5" id="KW-1185">Reference proteome</keyword>
<feature type="domain" description="Protein FecR C-terminal" evidence="3">
    <location>
        <begin position="304"/>
        <end position="364"/>
    </location>
</feature>
<protein>
    <submittedName>
        <fullName evidence="4">FecR domain-containing protein</fullName>
    </submittedName>
</protein>
<gene>
    <name evidence="4" type="ORF">ABR189_23830</name>
</gene>
<dbReference type="InterPro" id="IPR006860">
    <property type="entry name" value="FecR"/>
</dbReference>
<feature type="transmembrane region" description="Helical" evidence="1">
    <location>
        <begin position="79"/>
        <end position="99"/>
    </location>
</feature>
<dbReference type="PANTHER" id="PTHR30273">
    <property type="entry name" value="PERIPLASMIC SIGNAL SENSOR AND SIGMA FACTOR ACTIVATOR FECR-RELATED"/>
    <property type="match status" value="1"/>
</dbReference>
<comment type="caution">
    <text evidence="4">The sequence shown here is derived from an EMBL/GenBank/DDBJ whole genome shotgun (WGS) entry which is preliminary data.</text>
</comment>
<keyword evidence="1" id="KW-1133">Transmembrane helix</keyword>
<evidence type="ECO:0000259" key="2">
    <source>
        <dbReference type="Pfam" id="PF04773"/>
    </source>
</evidence>
<evidence type="ECO:0000313" key="5">
    <source>
        <dbReference type="Proteomes" id="UP001549749"/>
    </source>
</evidence>
<evidence type="ECO:0000313" key="4">
    <source>
        <dbReference type="EMBL" id="MET7000442.1"/>
    </source>
</evidence>
<proteinExistence type="predicted"/>
<dbReference type="PIRSF" id="PIRSF018266">
    <property type="entry name" value="FecR"/>
    <property type="match status" value="1"/>
</dbReference>
<dbReference type="Pfam" id="PF16344">
    <property type="entry name" value="FecR_C"/>
    <property type="match status" value="1"/>
</dbReference>
<dbReference type="Gene3D" id="3.55.50.30">
    <property type="match status" value="1"/>
</dbReference>